<protein>
    <submittedName>
        <fullName evidence="10">Zinc transporter 9-like</fullName>
    </submittedName>
</protein>
<dbReference type="Proteomes" id="UP000694865">
    <property type="component" value="Unplaced"/>
</dbReference>
<dbReference type="RefSeq" id="XP_006812671.1">
    <property type="nucleotide sequence ID" value="XM_006812608.1"/>
</dbReference>
<feature type="non-terminal residue" evidence="10">
    <location>
        <position position="255"/>
    </location>
</feature>
<dbReference type="InterPro" id="IPR040177">
    <property type="entry name" value="SLC30A9"/>
</dbReference>
<dbReference type="InterPro" id="IPR037129">
    <property type="entry name" value="XPA_sf"/>
</dbReference>
<evidence type="ECO:0000313" key="10">
    <source>
        <dbReference type="RefSeq" id="XP_006812671.1"/>
    </source>
</evidence>
<dbReference type="Gene3D" id="3.90.530.10">
    <property type="entry name" value="XPA C-terminal domain"/>
    <property type="match status" value="1"/>
</dbReference>
<keyword evidence="4" id="KW-0862">Zinc</keyword>
<dbReference type="CDD" id="cd21078">
    <property type="entry name" value="NTD_ZNT9"/>
    <property type="match status" value="1"/>
</dbReference>
<keyword evidence="3" id="KW-0050">Antiport</keyword>
<evidence type="ECO:0000313" key="9">
    <source>
        <dbReference type="Proteomes" id="UP000694865"/>
    </source>
</evidence>
<accession>A0ABM0LY30</accession>
<keyword evidence="6" id="KW-0406">Ion transport</keyword>
<reference evidence="10" key="1">
    <citation type="submission" date="2025-08" db="UniProtKB">
        <authorList>
            <consortium name="RefSeq"/>
        </authorList>
    </citation>
    <scope>IDENTIFICATION</scope>
    <source>
        <tissue evidence="10">Testes</tissue>
    </source>
</reference>
<name>A0ABM0LY30_SACKO</name>
<keyword evidence="5" id="KW-0864">Zinc transport</keyword>
<evidence type="ECO:0000256" key="6">
    <source>
        <dbReference type="ARBA" id="ARBA00023065"/>
    </source>
</evidence>
<proteinExistence type="predicted"/>
<dbReference type="PANTHER" id="PTHR13414">
    <property type="entry name" value="HUEL-CATION TRANSPORTER"/>
    <property type="match status" value="1"/>
</dbReference>
<comment type="catalytic activity">
    <reaction evidence="8">
        <text>Zn(2+)(in) + 2 H(+)(out) = Zn(2+)(out) + 2 H(+)(in)</text>
        <dbReference type="Rhea" id="RHEA:72627"/>
        <dbReference type="ChEBI" id="CHEBI:15378"/>
        <dbReference type="ChEBI" id="CHEBI:29105"/>
    </reaction>
</comment>
<evidence type="ECO:0000256" key="5">
    <source>
        <dbReference type="ARBA" id="ARBA00022906"/>
    </source>
</evidence>
<keyword evidence="9" id="KW-1185">Reference proteome</keyword>
<keyword evidence="2" id="KW-0813">Transport</keyword>
<dbReference type="GeneID" id="102806343"/>
<evidence type="ECO:0000256" key="3">
    <source>
        <dbReference type="ARBA" id="ARBA00022449"/>
    </source>
</evidence>
<evidence type="ECO:0000256" key="2">
    <source>
        <dbReference type="ARBA" id="ARBA00022448"/>
    </source>
</evidence>
<dbReference type="SUPFAM" id="SSF46955">
    <property type="entry name" value="Putative DNA-binding domain"/>
    <property type="match status" value="1"/>
</dbReference>
<evidence type="ECO:0000256" key="1">
    <source>
        <dbReference type="ARBA" id="ARBA00004123"/>
    </source>
</evidence>
<evidence type="ECO:0000256" key="4">
    <source>
        <dbReference type="ARBA" id="ARBA00022833"/>
    </source>
</evidence>
<evidence type="ECO:0000256" key="8">
    <source>
        <dbReference type="ARBA" id="ARBA00048349"/>
    </source>
</evidence>
<evidence type="ECO:0000256" key="7">
    <source>
        <dbReference type="ARBA" id="ARBA00023242"/>
    </source>
</evidence>
<organism evidence="9 10">
    <name type="scientific">Saccoglossus kowalevskii</name>
    <name type="common">Acorn worm</name>
    <dbReference type="NCBI Taxonomy" id="10224"/>
    <lineage>
        <taxon>Eukaryota</taxon>
        <taxon>Metazoa</taxon>
        <taxon>Hemichordata</taxon>
        <taxon>Enteropneusta</taxon>
        <taxon>Harrimaniidae</taxon>
        <taxon>Saccoglossus</taxon>
    </lineage>
</organism>
<keyword evidence="7" id="KW-0539">Nucleus</keyword>
<comment type="subcellular location">
    <subcellularLocation>
        <location evidence="1">Nucleus</location>
    </subcellularLocation>
</comment>
<gene>
    <name evidence="10" type="primary">LOC102806343</name>
</gene>
<sequence>MLTCVSTYSRLLQDQLVLFLPRISKEHPRITHRLFACAVCRAHLRGDPKWTYFNNVWYYHPWTNGFRILSTSCRKYEQKNTQPPDIPASTEKVQFLKSGISEAIIKVKPYIRKRVDYSKKYTDNNLITAIRAMNEYLLKSSDLEDLRKTARRSPYLEEDKPSMMMYLRSDVHARAMEVWGSQEALERERKKRQQQEDIYKEHKFLLKKAIKDYNQFYGNTQVENPYLHGYDKELLLKPKEHMLHGSGRVVLTAII</sequence>
<dbReference type="PANTHER" id="PTHR13414:SF9">
    <property type="entry name" value="PROTON-COUPLED ZINC ANTIPORTER SLC30A9, MITOCHONDRIAL"/>
    <property type="match status" value="1"/>
</dbReference>
<dbReference type="InterPro" id="IPR009061">
    <property type="entry name" value="DNA-bd_dom_put_sf"/>
</dbReference>